<sequence>MISWMQRHKKWLVITIWISTIAFVGAGFVGWGSYDYGSKGGTVAVVGDREISVDEYQREYSSLYDQYARIFGNQFNQEMADKLKLKQVAYNTVIQKNLILSFADELNLDVTDEEVAKELVKIPAFIKNGKFDKNTYIKVLNQNRTNPTKFEATLKRDLLLQKMEKIFSIQTQNSELEDLNRLLFSQDDIDIHILKQDDIKINVSDEDIKKYWEANKDNYKSQPAVLLETEEVALLNKSFSDEEIEDYYKKFRTNFVKDDGKIKPLEEAKDDVIKALNQKETKTASLKKYLKLKKGEEKFVNKTEIEEAKLPFGKENNDEVLNAVPGDVLKPFFYNDKYVIVKVSNKILPKTLSYEKAKDMAKADYIKVTKGIELEKLATKTLENFEGTHIGFVSRDSFDKITGLNPNDSLTFLNRLFSSTEKKGKITVGDKIVLYRINDSKLAAYDKTKNEAVGKTINNLLNQELMNNLVKNLQNRYEVQSSITFEE</sequence>
<dbReference type="RefSeq" id="WP_129080906.1">
    <property type="nucleotide sequence ID" value="NZ_CP041070.1"/>
</dbReference>
<feature type="domain" description="PpiC" evidence="9">
    <location>
        <begin position="240"/>
        <end position="359"/>
    </location>
</feature>
<reference evidence="10 11" key="1">
    <citation type="submission" date="2017-10" db="EMBL/GenBank/DDBJ databases">
        <title>Genomics of the genus Arcobacter.</title>
        <authorList>
            <person name="Perez-Cataluna A."/>
            <person name="Figueras M.J."/>
        </authorList>
    </citation>
    <scope>NUCLEOTIDE SEQUENCE [LARGE SCALE GENOMIC DNA]</scope>
    <source>
        <strain evidence="10 11">DSM 24636</strain>
    </source>
</reference>
<feature type="transmembrane region" description="Helical" evidence="8">
    <location>
        <begin position="12"/>
        <end position="34"/>
    </location>
</feature>
<dbReference type="PANTHER" id="PTHR47529">
    <property type="entry name" value="PEPTIDYL-PROLYL CIS-TRANS ISOMERASE D"/>
    <property type="match status" value="1"/>
</dbReference>
<keyword evidence="6" id="KW-0143">Chaperone</keyword>
<keyword evidence="10" id="KW-0413">Isomerase</keyword>
<evidence type="ECO:0000256" key="2">
    <source>
        <dbReference type="ARBA" id="ARBA00022475"/>
    </source>
</evidence>
<dbReference type="GO" id="GO:0003755">
    <property type="term" value="F:peptidyl-prolyl cis-trans isomerase activity"/>
    <property type="evidence" value="ECO:0007669"/>
    <property type="project" value="InterPro"/>
</dbReference>
<evidence type="ECO:0000256" key="3">
    <source>
        <dbReference type="ARBA" id="ARBA00022692"/>
    </source>
</evidence>
<dbReference type="SUPFAM" id="SSF109998">
    <property type="entry name" value="Triger factor/SurA peptide-binding domain-like"/>
    <property type="match status" value="1"/>
</dbReference>
<evidence type="ECO:0000313" key="11">
    <source>
        <dbReference type="Proteomes" id="UP000290191"/>
    </source>
</evidence>
<comment type="similarity">
    <text evidence="7">Belongs to the PpiD chaperone family.</text>
</comment>
<comment type="caution">
    <text evidence="10">The sequence shown here is derived from an EMBL/GenBank/DDBJ whole genome shotgun (WGS) entry which is preliminary data.</text>
</comment>
<dbReference type="AlphaFoldDB" id="A0A4Q0Y2X5"/>
<accession>A0A4Q0Y2X5</accession>
<evidence type="ECO:0000256" key="8">
    <source>
        <dbReference type="SAM" id="Phobius"/>
    </source>
</evidence>
<keyword evidence="4 8" id="KW-1133">Transmembrane helix</keyword>
<keyword evidence="11" id="KW-1185">Reference proteome</keyword>
<dbReference type="InterPro" id="IPR052029">
    <property type="entry name" value="PpiD_chaperone"/>
</dbReference>
<evidence type="ECO:0000256" key="4">
    <source>
        <dbReference type="ARBA" id="ARBA00022989"/>
    </source>
</evidence>
<evidence type="ECO:0000256" key="1">
    <source>
        <dbReference type="ARBA" id="ARBA00004401"/>
    </source>
</evidence>
<gene>
    <name evidence="10" type="ORF">CRV06_00530</name>
</gene>
<dbReference type="Pfam" id="PF13624">
    <property type="entry name" value="SurA_N_3"/>
    <property type="match status" value="1"/>
</dbReference>
<keyword evidence="2" id="KW-1003">Cell membrane</keyword>
<comment type="subcellular location">
    <subcellularLocation>
        <location evidence="1">Cell membrane</location>
        <topology evidence="1">Single-pass type II membrane protein</topology>
    </subcellularLocation>
</comment>
<keyword evidence="5 8" id="KW-0472">Membrane</keyword>
<keyword evidence="3 8" id="KW-0812">Transmembrane</keyword>
<dbReference type="Proteomes" id="UP000290191">
    <property type="component" value="Unassembled WGS sequence"/>
</dbReference>
<evidence type="ECO:0000256" key="7">
    <source>
        <dbReference type="ARBA" id="ARBA00038408"/>
    </source>
</evidence>
<dbReference type="EMBL" id="PDKO01000001">
    <property type="protein sequence ID" value="RXJ64476.1"/>
    <property type="molecule type" value="Genomic_DNA"/>
</dbReference>
<evidence type="ECO:0000313" key="10">
    <source>
        <dbReference type="EMBL" id="RXJ64476.1"/>
    </source>
</evidence>
<dbReference type="PANTHER" id="PTHR47529:SF1">
    <property type="entry name" value="PERIPLASMIC CHAPERONE PPID"/>
    <property type="match status" value="1"/>
</dbReference>
<dbReference type="STRING" id="877500.GCA_000935065_02628"/>
<evidence type="ECO:0000259" key="9">
    <source>
        <dbReference type="Pfam" id="PF13145"/>
    </source>
</evidence>
<organism evidence="10 11">
    <name type="scientific">Halarcobacter anaerophilus</name>
    <dbReference type="NCBI Taxonomy" id="877500"/>
    <lineage>
        <taxon>Bacteria</taxon>
        <taxon>Pseudomonadati</taxon>
        <taxon>Campylobacterota</taxon>
        <taxon>Epsilonproteobacteria</taxon>
        <taxon>Campylobacterales</taxon>
        <taxon>Arcobacteraceae</taxon>
        <taxon>Halarcobacter</taxon>
    </lineage>
</organism>
<dbReference type="OrthoDB" id="9788030at2"/>
<protein>
    <submittedName>
        <fullName evidence="10">Peptidylprolyl isomerase</fullName>
    </submittedName>
</protein>
<name>A0A4Q0Y2X5_9BACT</name>
<dbReference type="Gene3D" id="1.10.4030.10">
    <property type="entry name" value="Porin chaperone SurA, peptide-binding domain"/>
    <property type="match status" value="1"/>
</dbReference>
<dbReference type="GO" id="GO:0005886">
    <property type="term" value="C:plasma membrane"/>
    <property type="evidence" value="ECO:0007669"/>
    <property type="project" value="UniProtKB-SubCell"/>
</dbReference>
<evidence type="ECO:0000256" key="6">
    <source>
        <dbReference type="ARBA" id="ARBA00023186"/>
    </source>
</evidence>
<proteinExistence type="inferred from homology"/>
<dbReference type="InterPro" id="IPR027304">
    <property type="entry name" value="Trigger_fact/SurA_dom_sf"/>
</dbReference>
<evidence type="ECO:0000256" key="5">
    <source>
        <dbReference type="ARBA" id="ARBA00023136"/>
    </source>
</evidence>
<dbReference type="InterPro" id="IPR000297">
    <property type="entry name" value="PPIase_PpiC"/>
</dbReference>
<dbReference type="Pfam" id="PF13145">
    <property type="entry name" value="Rotamase_2"/>
    <property type="match status" value="1"/>
</dbReference>